<dbReference type="SUPFAM" id="SSF52833">
    <property type="entry name" value="Thioredoxin-like"/>
    <property type="match status" value="2"/>
</dbReference>
<proteinExistence type="predicted"/>
<dbReference type="HOGENOM" id="CLU_025879_0_0_1"/>
<dbReference type="eggNOG" id="KOG0190">
    <property type="taxonomic scope" value="Eukaryota"/>
</dbReference>
<accession>S3E9Q9</accession>
<keyword evidence="3" id="KW-1133">Transmembrane helix</keyword>
<name>S3E9Q9_GLAL2</name>
<feature type="domain" description="Thioredoxin" evidence="5">
    <location>
        <begin position="7"/>
        <end position="77"/>
    </location>
</feature>
<keyword evidence="7" id="KW-1185">Reference proteome</keyword>
<dbReference type="STRING" id="1116229.S3E9Q9"/>
<evidence type="ECO:0000256" key="2">
    <source>
        <dbReference type="ARBA" id="ARBA00022692"/>
    </source>
</evidence>
<keyword evidence="4" id="KW-0472">Membrane</keyword>
<dbReference type="GO" id="GO:0005783">
    <property type="term" value="C:endoplasmic reticulum"/>
    <property type="evidence" value="ECO:0007669"/>
    <property type="project" value="TreeGrafter"/>
</dbReference>
<sequence length="306" mass="33877">MSQLSHTPCTNLESEWASLALNPAVSIISIDCTLSPKTCASHDVVSFPAIRLYHGPKYSMIRYRGERTSQALTSFLSRALRPLITPITPQTLSVFQASDDIVFTAYIPVTNTELLAQYSAVAKKHHLDCTFGKLESKGQITRIEFRRGEEVETWDMSTEAGALEGWVEKVMQPIVGRLTRRNEMEYLSSGKSLLYMFAPSLLHAGLQKAFVPLAKHYAEYISFLVIDSTEYANMLPQMGLQGRGFPCAALYNPKMGQVFRFEGGNVVPSGVEEFINGIVSGQIRALDLAEEGVENSEHGHGAHDEL</sequence>
<dbReference type="OMA" id="RAQPWDG"/>
<gene>
    <name evidence="6" type="ORF">GLAREA_10758</name>
</gene>
<comment type="subcellular location">
    <subcellularLocation>
        <location evidence="1">Membrane</location>
        <topology evidence="1">Single-pass membrane protein</topology>
    </subcellularLocation>
</comment>
<dbReference type="InterPro" id="IPR052250">
    <property type="entry name" value="PDI_TMX3"/>
</dbReference>
<dbReference type="Pfam" id="PF13848">
    <property type="entry name" value="Thioredoxin_6"/>
    <property type="match status" value="1"/>
</dbReference>
<dbReference type="InterPro" id="IPR013766">
    <property type="entry name" value="Thioredoxin_domain"/>
</dbReference>
<evidence type="ECO:0000256" key="3">
    <source>
        <dbReference type="ARBA" id="ARBA00022989"/>
    </source>
</evidence>
<dbReference type="CDD" id="cd02982">
    <property type="entry name" value="PDI_b'_family"/>
    <property type="match status" value="1"/>
</dbReference>
<keyword evidence="2" id="KW-0812">Transmembrane</keyword>
<dbReference type="CDD" id="cd02961">
    <property type="entry name" value="PDI_a_family"/>
    <property type="match status" value="1"/>
</dbReference>
<dbReference type="OrthoDB" id="427280at2759"/>
<evidence type="ECO:0000259" key="5">
    <source>
        <dbReference type="Pfam" id="PF00085"/>
    </source>
</evidence>
<evidence type="ECO:0000313" key="7">
    <source>
        <dbReference type="Proteomes" id="UP000016922"/>
    </source>
</evidence>
<reference evidence="6 7" key="1">
    <citation type="journal article" date="2013" name="BMC Genomics">
        <title>Genomics-driven discovery of the pneumocandin biosynthetic gene cluster in the fungus Glarea lozoyensis.</title>
        <authorList>
            <person name="Chen L."/>
            <person name="Yue Q."/>
            <person name="Zhang X."/>
            <person name="Xiang M."/>
            <person name="Wang C."/>
            <person name="Li S."/>
            <person name="Che Y."/>
            <person name="Ortiz-Lopez F.J."/>
            <person name="Bills G.F."/>
            <person name="Liu X."/>
            <person name="An Z."/>
        </authorList>
    </citation>
    <scope>NUCLEOTIDE SEQUENCE [LARGE SCALE GENOMIC DNA]</scope>
    <source>
        <strain evidence="7">ATCC 20868 / MF5171</strain>
    </source>
</reference>
<dbReference type="KEGG" id="glz:GLAREA_10758"/>
<evidence type="ECO:0000313" key="6">
    <source>
        <dbReference type="EMBL" id="EPE35063.1"/>
    </source>
</evidence>
<organism evidence="6 7">
    <name type="scientific">Glarea lozoyensis (strain ATCC 20868 / MF5171)</name>
    <dbReference type="NCBI Taxonomy" id="1116229"/>
    <lineage>
        <taxon>Eukaryota</taxon>
        <taxon>Fungi</taxon>
        <taxon>Dikarya</taxon>
        <taxon>Ascomycota</taxon>
        <taxon>Pezizomycotina</taxon>
        <taxon>Leotiomycetes</taxon>
        <taxon>Helotiales</taxon>
        <taxon>Helotiaceae</taxon>
        <taxon>Glarea</taxon>
    </lineage>
</organism>
<evidence type="ECO:0000256" key="1">
    <source>
        <dbReference type="ARBA" id="ARBA00004167"/>
    </source>
</evidence>
<evidence type="ECO:0000256" key="4">
    <source>
        <dbReference type="ARBA" id="ARBA00023136"/>
    </source>
</evidence>
<protein>
    <submittedName>
        <fullName evidence="6">Thioredoxin-like protein</fullName>
    </submittedName>
</protein>
<dbReference type="InterPro" id="IPR036249">
    <property type="entry name" value="Thioredoxin-like_sf"/>
</dbReference>
<dbReference type="GO" id="GO:0016020">
    <property type="term" value="C:membrane"/>
    <property type="evidence" value="ECO:0007669"/>
    <property type="project" value="UniProtKB-SubCell"/>
</dbReference>
<dbReference type="PANTHER" id="PTHR46426">
    <property type="entry name" value="PROTEIN DISULFIDE-ISOMERASE TMX3"/>
    <property type="match status" value="1"/>
</dbReference>
<dbReference type="GeneID" id="19469804"/>
<dbReference type="EMBL" id="KE145355">
    <property type="protein sequence ID" value="EPE35063.1"/>
    <property type="molecule type" value="Genomic_DNA"/>
</dbReference>
<dbReference type="Gene3D" id="3.40.30.10">
    <property type="entry name" value="Glutaredoxin"/>
    <property type="match status" value="2"/>
</dbReference>
<dbReference type="Pfam" id="PF00085">
    <property type="entry name" value="Thioredoxin"/>
    <property type="match status" value="1"/>
</dbReference>
<dbReference type="AlphaFoldDB" id="S3E9Q9"/>
<dbReference type="Proteomes" id="UP000016922">
    <property type="component" value="Unassembled WGS sequence"/>
</dbReference>
<dbReference type="RefSeq" id="XP_008078050.1">
    <property type="nucleotide sequence ID" value="XM_008079859.1"/>
</dbReference>
<dbReference type="PANTHER" id="PTHR46426:SF1">
    <property type="entry name" value="PROTEIN DISULFIDE-ISOMERASE TMX3"/>
    <property type="match status" value="1"/>
</dbReference>